<dbReference type="GO" id="GO:0005975">
    <property type="term" value="P:carbohydrate metabolic process"/>
    <property type="evidence" value="ECO:0007669"/>
    <property type="project" value="InterPro"/>
</dbReference>
<dbReference type="AlphaFoldDB" id="A0A7K1LN03"/>
<protein>
    <submittedName>
        <fullName evidence="1">Delta-aminolevulinic acid dehydratase</fullName>
    </submittedName>
</protein>
<name>A0A7K1LN03_9FLAO</name>
<dbReference type="Proteomes" id="UP000460416">
    <property type="component" value="Unassembled WGS sequence"/>
</dbReference>
<proteinExistence type="predicted"/>
<comment type="caution">
    <text evidence="1">The sequence shown here is derived from an EMBL/GenBank/DDBJ whole genome shotgun (WGS) entry which is preliminary data.</text>
</comment>
<dbReference type="OrthoDB" id="9788790at2"/>
<dbReference type="EMBL" id="VJVW01000002">
    <property type="protein sequence ID" value="MUP42189.1"/>
    <property type="molecule type" value="Genomic_DNA"/>
</dbReference>
<sequence length="409" mass="47561">MQEHKLKSRDITSFKDLKNYCESEEFKGWDPYDGLNSKVFKATGFQHWDLARLAWIQGFKRSPINFRKLLLVPKEFNSKGIGLFLSGYCNLYKIAKSGDTSFGTKEEFLEKICFLSDLLIEKQSKNYSGACWGYNFDWQARRLFLFPKETPTVVATTFCASALFEAYEITKEKKYLETALSSANFIVNDLNRTRHNEGILFSYSPLNGNNTVYNASLLGTKLLSICYKYTGKEEYKNLARLSVMAACKGQREDGSWIYGLLPVQSWIDSFHTGYNLDAIQFYQENTGDTAFKDNIREGFDFYISNFFKEDGTPKYYHDKTYPIDIHCPAQLFVTLSRLDRFNQYRGLASKVLDWSIKNMQDRKGFFYYQLKKGISSKISYMRWSNAFMFNAMSHYLLEDQKMKNAVAID</sequence>
<dbReference type="SUPFAM" id="SSF48208">
    <property type="entry name" value="Six-hairpin glycosidases"/>
    <property type="match status" value="1"/>
</dbReference>
<organism evidence="1 2">
    <name type="scientific">Christiangramia aestuarii</name>
    <dbReference type="NCBI Taxonomy" id="1028746"/>
    <lineage>
        <taxon>Bacteria</taxon>
        <taxon>Pseudomonadati</taxon>
        <taxon>Bacteroidota</taxon>
        <taxon>Flavobacteriia</taxon>
        <taxon>Flavobacteriales</taxon>
        <taxon>Flavobacteriaceae</taxon>
        <taxon>Christiangramia</taxon>
    </lineage>
</organism>
<dbReference type="RefSeq" id="WP_156275147.1">
    <property type="nucleotide sequence ID" value="NZ_BAABGI010000001.1"/>
</dbReference>
<evidence type="ECO:0000313" key="1">
    <source>
        <dbReference type="EMBL" id="MUP42189.1"/>
    </source>
</evidence>
<keyword evidence="2" id="KW-1185">Reference proteome</keyword>
<dbReference type="InterPro" id="IPR008928">
    <property type="entry name" value="6-hairpin_glycosidase_sf"/>
</dbReference>
<accession>A0A7K1LN03</accession>
<dbReference type="Gene3D" id="1.50.10.20">
    <property type="match status" value="1"/>
</dbReference>
<evidence type="ECO:0000313" key="2">
    <source>
        <dbReference type="Proteomes" id="UP000460416"/>
    </source>
</evidence>
<reference evidence="1 2" key="1">
    <citation type="submission" date="2019-07" db="EMBL/GenBank/DDBJ databases">
        <title>Gramella aestuarii sp. nov., isolated from a tidal flat, and emended description of Gramella echinicola.</title>
        <authorList>
            <person name="Liu L."/>
        </authorList>
    </citation>
    <scope>NUCLEOTIDE SEQUENCE [LARGE SCALE GENOMIC DNA]</scope>
    <source>
        <strain evidence="1 2">BS12</strain>
    </source>
</reference>
<gene>
    <name evidence="1" type="ORF">FLP08_06360</name>
</gene>